<dbReference type="PROSITE" id="PS50920">
    <property type="entry name" value="SOLCAR"/>
    <property type="match status" value="2"/>
</dbReference>
<keyword evidence="8" id="KW-1133">Transmembrane helix</keyword>
<feature type="transmembrane region" description="Helical" evidence="8">
    <location>
        <begin position="317"/>
        <end position="337"/>
    </location>
</feature>
<evidence type="ECO:0000256" key="7">
    <source>
        <dbReference type="SAM" id="MobiDB-lite"/>
    </source>
</evidence>
<feature type="repeat" description="Solcar" evidence="5">
    <location>
        <begin position="115"/>
        <end position="208"/>
    </location>
</feature>
<keyword evidence="6" id="KW-0813">Transport</keyword>
<dbReference type="InterPro" id="IPR018108">
    <property type="entry name" value="MCP_transmembrane"/>
</dbReference>
<dbReference type="FunCoup" id="L5KGQ1">
    <property type="interactions" value="110"/>
</dbReference>
<organism evidence="9 10">
    <name type="scientific">Pteropus alecto</name>
    <name type="common">Black flying fox</name>
    <dbReference type="NCBI Taxonomy" id="9402"/>
    <lineage>
        <taxon>Eukaryota</taxon>
        <taxon>Metazoa</taxon>
        <taxon>Chordata</taxon>
        <taxon>Craniata</taxon>
        <taxon>Vertebrata</taxon>
        <taxon>Euteleostomi</taxon>
        <taxon>Mammalia</taxon>
        <taxon>Eutheria</taxon>
        <taxon>Laurasiatheria</taxon>
        <taxon>Chiroptera</taxon>
        <taxon>Yinpterochiroptera</taxon>
        <taxon>Pteropodoidea</taxon>
        <taxon>Pteropodidae</taxon>
        <taxon>Pteropodinae</taxon>
        <taxon>Pteropus</taxon>
    </lineage>
</organism>
<dbReference type="Pfam" id="PF15816">
    <property type="entry name" value="TMEM82"/>
    <property type="match status" value="1"/>
</dbReference>
<dbReference type="InterPro" id="IPR031648">
    <property type="entry name" value="TMEM82"/>
</dbReference>
<gene>
    <name evidence="9" type="ORF">PAL_GLEAN10012953</name>
</gene>
<dbReference type="InterPro" id="IPR023395">
    <property type="entry name" value="MCP_dom_sf"/>
</dbReference>
<comment type="subcellular location">
    <subcellularLocation>
        <location evidence="1">Membrane</location>
        <topology evidence="1">Multi-pass membrane protein</topology>
    </subcellularLocation>
</comment>
<dbReference type="eggNOG" id="ENOG502QVH3">
    <property type="taxonomic scope" value="Eukaryota"/>
</dbReference>
<dbReference type="STRING" id="9402.L5KGQ1"/>
<proteinExistence type="inferred from homology"/>
<evidence type="ECO:0000256" key="6">
    <source>
        <dbReference type="RuleBase" id="RU000488"/>
    </source>
</evidence>
<dbReference type="EMBL" id="KB030727">
    <property type="protein sequence ID" value="ELK10492.1"/>
    <property type="molecule type" value="Genomic_DNA"/>
</dbReference>
<dbReference type="InParanoid" id="L5KGQ1"/>
<evidence type="ECO:0000256" key="4">
    <source>
        <dbReference type="ARBA" id="ARBA00023136"/>
    </source>
</evidence>
<dbReference type="Gene3D" id="1.50.40.10">
    <property type="entry name" value="Mitochondrial carrier domain"/>
    <property type="match status" value="1"/>
</dbReference>
<evidence type="ECO:0000256" key="8">
    <source>
        <dbReference type="SAM" id="Phobius"/>
    </source>
</evidence>
<comment type="similarity">
    <text evidence="2 6">Belongs to the mitochondrial carrier (TC 2.A.29) family.</text>
</comment>
<dbReference type="Proteomes" id="UP000010552">
    <property type="component" value="Unassembled WGS sequence"/>
</dbReference>
<feature type="region of interest" description="Disordered" evidence="7">
    <location>
        <begin position="517"/>
        <end position="538"/>
    </location>
</feature>
<dbReference type="SUPFAM" id="SSF103506">
    <property type="entry name" value="Mitochondrial carrier"/>
    <property type="match status" value="1"/>
</dbReference>
<evidence type="ECO:0000256" key="3">
    <source>
        <dbReference type="ARBA" id="ARBA00022692"/>
    </source>
</evidence>
<dbReference type="PANTHER" id="PTHR35257">
    <property type="entry name" value="TRANSMEMBRANE PROTEIN 82"/>
    <property type="match status" value="1"/>
</dbReference>
<dbReference type="Pfam" id="PF00153">
    <property type="entry name" value="Mito_carr"/>
    <property type="match status" value="1"/>
</dbReference>
<sequence length="538" mass="57262">MPLTRTQPASGMEDMETVAPAVDLVLGASACCLACVFTNPLEVVKTRLQLQGELRAPGTYPRPYRGLVASVAAVARADGLCGLQKGLAAGLLYQGLMNGVRFYCYSLAGQAGLTQQPGGTVVAGAVAGALGAFIGSPAYLVKTQLQAQTVAAMAVGHQHHHQSILGAMETIWRQQGLAGLWRGVGGAVPRVMVGSAAQLATFASAKAWVQEQQWGSSLLDSLLQGLIGAFGVSVLNSLLKVYFFVSCANNPERRLEKERLRARWALLETAHLAGLALILTAVGTRVAALVVLEFSLRAVSTLLSLGKGARGTERLQLYLLCQFSLGCGLTCGLSFLQEDAPHRTLNLLLGLGLAALLSRVARRLCRHVCHLYELHSSQDYCGVCLGLLAGARGLPKLLGRALAMAFAVGNLAAVALINRDFLTTSEAVRFWTPLTICYTLLVIYMQEEQRLSPGLQSQVQTVLVRMGGLFVLLLTVGRWLDLLGVLISLLGELWCLMGVRTLLDLCQIQDFPSQRLSVSAPSQPQPSAPAQPQGTAPS</sequence>
<feature type="repeat" description="Solcar" evidence="5">
    <location>
        <begin position="18"/>
        <end position="111"/>
    </location>
</feature>
<dbReference type="PANTHER" id="PTHR35257:SF1">
    <property type="entry name" value="TRANSMEMBRANE PROTEIN 82"/>
    <property type="match status" value="1"/>
</dbReference>
<name>L5KGQ1_PTEAL</name>
<protein>
    <submittedName>
        <fullName evidence="9">Transmembrane protein 82</fullName>
    </submittedName>
</protein>
<accession>L5KGQ1</accession>
<keyword evidence="10" id="KW-1185">Reference proteome</keyword>
<dbReference type="GO" id="GO:0016020">
    <property type="term" value="C:membrane"/>
    <property type="evidence" value="ECO:0007669"/>
    <property type="project" value="UniProtKB-SubCell"/>
</dbReference>
<evidence type="ECO:0000256" key="1">
    <source>
        <dbReference type="ARBA" id="ARBA00004141"/>
    </source>
</evidence>
<evidence type="ECO:0000256" key="5">
    <source>
        <dbReference type="PROSITE-ProRule" id="PRU00282"/>
    </source>
</evidence>
<keyword evidence="4 5" id="KW-0472">Membrane</keyword>
<dbReference type="AlphaFoldDB" id="L5KGQ1"/>
<feature type="transmembrane region" description="Helical" evidence="8">
    <location>
        <begin position="264"/>
        <end position="282"/>
    </location>
</feature>
<reference evidence="10" key="1">
    <citation type="journal article" date="2013" name="Science">
        <title>Comparative analysis of bat genomes provides insight into the evolution of flight and immunity.</title>
        <authorList>
            <person name="Zhang G."/>
            <person name="Cowled C."/>
            <person name="Shi Z."/>
            <person name="Huang Z."/>
            <person name="Bishop-Lilly K.A."/>
            <person name="Fang X."/>
            <person name="Wynne J.W."/>
            <person name="Xiong Z."/>
            <person name="Baker M.L."/>
            <person name="Zhao W."/>
            <person name="Tachedjian M."/>
            <person name="Zhu Y."/>
            <person name="Zhou P."/>
            <person name="Jiang X."/>
            <person name="Ng J."/>
            <person name="Yang L."/>
            <person name="Wu L."/>
            <person name="Xiao J."/>
            <person name="Feng Y."/>
            <person name="Chen Y."/>
            <person name="Sun X."/>
            <person name="Zhang Y."/>
            <person name="Marsh G.A."/>
            <person name="Crameri G."/>
            <person name="Broder C.C."/>
            <person name="Frey K.G."/>
            <person name="Wang L.F."/>
            <person name="Wang J."/>
        </authorList>
    </citation>
    <scope>NUCLEOTIDE SEQUENCE [LARGE SCALE GENOMIC DNA]</scope>
</reference>
<keyword evidence="3 5" id="KW-0812">Transmembrane</keyword>
<evidence type="ECO:0000313" key="10">
    <source>
        <dbReference type="Proteomes" id="UP000010552"/>
    </source>
</evidence>
<feature type="transmembrane region" description="Helical" evidence="8">
    <location>
        <begin position="428"/>
        <end position="445"/>
    </location>
</feature>
<feature type="transmembrane region" description="Helical" evidence="8">
    <location>
        <begin position="222"/>
        <end position="243"/>
    </location>
</feature>
<evidence type="ECO:0000313" key="9">
    <source>
        <dbReference type="EMBL" id="ELK10492.1"/>
    </source>
</evidence>
<evidence type="ECO:0000256" key="2">
    <source>
        <dbReference type="ARBA" id="ARBA00006375"/>
    </source>
</evidence>
<feature type="transmembrane region" description="Helical" evidence="8">
    <location>
        <begin position="397"/>
        <end position="416"/>
    </location>
</feature>